<evidence type="ECO:0000313" key="2">
    <source>
        <dbReference type="EMBL" id="VDD36801.1"/>
    </source>
</evidence>
<dbReference type="AlphaFoldDB" id="A0A3P6EKK7"/>
<evidence type="ECO:0000256" key="1">
    <source>
        <dbReference type="SAM" id="MobiDB-lite"/>
    </source>
</evidence>
<dbReference type="EMBL" id="LR031876">
    <property type="protein sequence ID" value="VDD36801.1"/>
    <property type="molecule type" value="Genomic_DNA"/>
</dbReference>
<feature type="compositionally biased region" description="Polar residues" evidence="1">
    <location>
        <begin position="29"/>
        <end position="38"/>
    </location>
</feature>
<sequence>CSSTQSEISKASRKEIKTIGRHVTPRVQGFNSVPSTWD</sequence>
<gene>
    <name evidence="2" type="ORF">BOLC7T42361H</name>
</gene>
<name>A0A3P6EKK7_BRAOL</name>
<feature type="non-terminal residue" evidence="2">
    <location>
        <position position="1"/>
    </location>
</feature>
<reference evidence="2" key="1">
    <citation type="submission" date="2018-11" db="EMBL/GenBank/DDBJ databases">
        <authorList>
            <consortium name="Genoscope - CEA"/>
            <person name="William W."/>
        </authorList>
    </citation>
    <scope>NUCLEOTIDE SEQUENCE</scope>
</reference>
<organism evidence="2">
    <name type="scientific">Brassica oleracea</name>
    <name type="common">Wild cabbage</name>
    <dbReference type="NCBI Taxonomy" id="3712"/>
    <lineage>
        <taxon>Eukaryota</taxon>
        <taxon>Viridiplantae</taxon>
        <taxon>Streptophyta</taxon>
        <taxon>Embryophyta</taxon>
        <taxon>Tracheophyta</taxon>
        <taxon>Spermatophyta</taxon>
        <taxon>Magnoliopsida</taxon>
        <taxon>eudicotyledons</taxon>
        <taxon>Gunneridae</taxon>
        <taxon>Pentapetalae</taxon>
        <taxon>rosids</taxon>
        <taxon>malvids</taxon>
        <taxon>Brassicales</taxon>
        <taxon>Brassicaceae</taxon>
        <taxon>Brassiceae</taxon>
        <taxon>Brassica</taxon>
    </lineage>
</organism>
<proteinExistence type="predicted"/>
<feature type="region of interest" description="Disordered" evidence="1">
    <location>
        <begin position="1"/>
        <end position="38"/>
    </location>
</feature>
<protein>
    <submittedName>
        <fullName evidence="2">Uncharacterized protein</fullName>
    </submittedName>
</protein>
<accession>A0A3P6EKK7</accession>